<sequence length="121" mass="13682">MLLFFNTIIIKFSFEVLEGFLSKTESKLIAFIPKNPSELWRSAKKHCNFSFLLILKLFEYLIPIGTTRICSGGISLAQENEHFGQVCLAFQYRCIIDCNIEAKGVTPIPVAIKTACCARKM</sequence>
<reference evidence="1 2" key="1">
    <citation type="submission" date="2015-09" db="EMBL/GenBank/DDBJ databases">
        <title>Atta colombica WGS genome.</title>
        <authorList>
            <person name="Nygaard S."/>
            <person name="Hu H."/>
            <person name="Boomsma J."/>
            <person name="Zhang G."/>
        </authorList>
    </citation>
    <scope>NUCLEOTIDE SEQUENCE [LARGE SCALE GENOMIC DNA]</scope>
    <source>
        <strain evidence="1">Treedump-2</strain>
        <tissue evidence="1">Whole body</tissue>
    </source>
</reference>
<organism evidence="1 2">
    <name type="scientific">Atta colombica</name>
    <dbReference type="NCBI Taxonomy" id="520822"/>
    <lineage>
        <taxon>Eukaryota</taxon>
        <taxon>Metazoa</taxon>
        <taxon>Ecdysozoa</taxon>
        <taxon>Arthropoda</taxon>
        <taxon>Hexapoda</taxon>
        <taxon>Insecta</taxon>
        <taxon>Pterygota</taxon>
        <taxon>Neoptera</taxon>
        <taxon>Endopterygota</taxon>
        <taxon>Hymenoptera</taxon>
        <taxon>Apocrita</taxon>
        <taxon>Aculeata</taxon>
        <taxon>Formicoidea</taxon>
        <taxon>Formicidae</taxon>
        <taxon>Myrmicinae</taxon>
        <taxon>Atta</taxon>
    </lineage>
</organism>
<proteinExistence type="predicted"/>
<protein>
    <submittedName>
        <fullName evidence="1">Uncharacterized protein</fullName>
    </submittedName>
</protein>
<evidence type="ECO:0000313" key="1">
    <source>
        <dbReference type="EMBL" id="KYM76842.1"/>
    </source>
</evidence>
<dbReference type="Proteomes" id="UP000078540">
    <property type="component" value="Unassembled WGS sequence"/>
</dbReference>
<evidence type="ECO:0000313" key="2">
    <source>
        <dbReference type="Proteomes" id="UP000078540"/>
    </source>
</evidence>
<name>A0A195AXS2_9HYME</name>
<keyword evidence="2" id="KW-1185">Reference proteome</keyword>
<gene>
    <name evidence="1" type="ORF">ALC53_12731</name>
</gene>
<dbReference type="AlphaFoldDB" id="A0A195AXS2"/>
<accession>A0A195AXS2</accession>
<dbReference type="EMBL" id="KQ976716">
    <property type="protein sequence ID" value="KYM76842.1"/>
    <property type="molecule type" value="Genomic_DNA"/>
</dbReference>